<gene>
    <name evidence="1" type="ORF">MA16_Dca003464</name>
</gene>
<dbReference type="AlphaFoldDB" id="A0A2I0WF15"/>
<dbReference type="Proteomes" id="UP000233837">
    <property type="component" value="Unassembled WGS sequence"/>
</dbReference>
<evidence type="ECO:0000313" key="1">
    <source>
        <dbReference type="EMBL" id="PKU74261.1"/>
    </source>
</evidence>
<accession>A0A2I0WF15</accession>
<evidence type="ECO:0000313" key="2">
    <source>
        <dbReference type="Proteomes" id="UP000233837"/>
    </source>
</evidence>
<keyword evidence="2" id="KW-1185">Reference proteome</keyword>
<name>A0A2I0WF15_9ASPA</name>
<sequence length="315" mass="33399">MAFKRSDPGFLEGKHSKSFIEVLSGSVVSKSFPNFRVSTIRGLSALWFLEDEFLHLAKPFDFALVGKFPLKRLTLDSIRRFFFNLKLSADFSCKVVGHKKLECSKLVPQVRSVVELAAPPVASVSEPLVFYVNPNISSTLIANSVPLCVENVVNAGTPSVLEVLGSDSANNGVVNDVLPSIVSPIFSPVCVGSPMSLAVGSLDGLGDAVLPGTEVGVLSAPLLTPDGVNISKVVDSCPVVAEIEHSAAPSPALGVVDSHLSLNDVSRECGRVENLIGNSVCSNILVDVPINLVNTHTMVNHLGDFSGFDIRNHGD</sequence>
<organism evidence="1 2">
    <name type="scientific">Dendrobium catenatum</name>
    <dbReference type="NCBI Taxonomy" id="906689"/>
    <lineage>
        <taxon>Eukaryota</taxon>
        <taxon>Viridiplantae</taxon>
        <taxon>Streptophyta</taxon>
        <taxon>Embryophyta</taxon>
        <taxon>Tracheophyta</taxon>
        <taxon>Spermatophyta</taxon>
        <taxon>Magnoliopsida</taxon>
        <taxon>Liliopsida</taxon>
        <taxon>Asparagales</taxon>
        <taxon>Orchidaceae</taxon>
        <taxon>Epidendroideae</taxon>
        <taxon>Malaxideae</taxon>
        <taxon>Dendrobiinae</taxon>
        <taxon>Dendrobium</taxon>
    </lineage>
</organism>
<protein>
    <submittedName>
        <fullName evidence="1">Uncharacterized protein</fullName>
    </submittedName>
</protein>
<dbReference type="EMBL" id="KZ502674">
    <property type="protein sequence ID" value="PKU74261.1"/>
    <property type="molecule type" value="Genomic_DNA"/>
</dbReference>
<reference evidence="1 2" key="2">
    <citation type="journal article" date="2017" name="Nature">
        <title>The Apostasia genome and the evolution of orchids.</title>
        <authorList>
            <person name="Zhang G.Q."/>
            <person name="Liu K.W."/>
            <person name="Li Z."/>
            <person name="Lohaus R."/>
            <person name="Hsiao Y.Y."/>
            <person name="Niu S.C."/>
            <person name="Wang J.Y."/>
            <person name="Lin Y.C."/>
            <person name="Xu Q."/>
            <person name="Chen L.J."/>
            <person name="Yoshida K."/>
            <person name="Fujiwara S."/>
            <person name="Wang Z.W."/>
            <person name="Zhang Y.Q."/>
            <person name="Mitsuda N."/>
            <person name="Wang M."/>
            <person name="Liu G.H."/>
            <person name="Pecoraro L."/>
            <person name="Huang H.X."/>
            <person name="Xiao X.J."/>
            <person name="Lin M."/>
            <person name="Wu X.Y."/>
            <person name="Wu W.L."/>
            <person name="Chen Y.Y."/>
            <person name="Chang S.B."/>
            <person name="Sakamoto S."/>
            <person name="Ohme-Takagi M."/>
            <person name="Yagi M."/>
            <person name="Zeng S.J."/>
            <person name="Shen C.Y."/>
            <person name="Yeh C.M."/>
            <person name="Luo Y.B."/>
            <person name="Tsai W.C."/>
            <person name="Van de Peer Y."/>
            <person name="Liu Z.J."/>
        </authorList>
    </citation>
    <scope>NUCLEOTIDE SEQUENCE [LARGE SCALE GENOMIC DNA]</scope>
    <source>
        <tissue evidence="1">The whole plant</tissue>
    </source>
</reference>
<reference evidence="1 2" key="1">
    <citation type="journal article" date="2016" name="Sci. Rep.">
        <title>The Dendrobium catenatum Lindl. genome sequence provides insights into polysaccharide synthase, floral development and adaptive evolution.</title>
        <authorList>
            <person name="Zhang G.Q."/>
            <person name="Xu Q."/>
            <person name="Bian C."/>
            <person name="Tsai W.C."/>
            <person name="Yeh C.M."/>
            <person name="Liu K.W."/>
            <person name="Yoshida K."/>
            <person name="Zhang L.S."/>
            <person name="Chang S.B."/>
            <person name="Chen F."/>
            <person name="Shi Y."/>
            <person name="Su Y.Y."/>
            <person name="Zhang Y.Q."/>
            <person name="Chen L.J."/>
            <person name="Yin Y."/>
            <person name="Lin M."/>
            <person name="Huang H."/>
            <person name="Deng H."/>
            <person name="Wang Z.W."/>
            <person name="Zhu S.L."/>
            <person name="Zhao X."/>
            <person name="Deng C."/>
            <person name="Niu S.C."/>
            <person name="Huang J."/>
            <person name="Wang M."/>
            <person name="Liu G.H."/>
            <person name="Yang H.J."/>
            <person name="Xiao X.J."/>
            <person name="Hsiao Y.Y."/>
            <person name="Wu W.L."/>
            <person name="Chen Y.Y."/>
            <person name="Mitsuda N."/>
            <person name="Ohme-Takagi M."/>
            <person name="Luo Y.B."/>
            <person name="Van de Peer Y."/>
            <person name="Liu Z.J."/>
        </authorList>
    </citation>
    <scope>NUCLEOTIDE SEQUENCE [LARGE SCALE GENOMIC DNA]</scope>
    <source>
        <tissue evidence="1">The whole plant</tissue>
    </source>
</reference>
<proteinExistence type="predicted"/>